<comment type="catalytic activity">
    <reaction evidence="1">
        <text>Release of an N-terminal amino acid, Xaa-|-Yaa-, in which Xaa is preferably Leu, but may be other amino acids including Pro although not Arg or Lys, and Yaa may be Pro. Amino acid amides and methyl esters are also readily hydrolyzed, but rates on arylamides are exceedingly low.</text>
        <dbReference type="EC" id="3.4.11.1"/>
    </reaction>
</comment>
<evidence type="ECO:0000256" key="4">
    <source>
        <dbReference type="ARBA" id="ARBA00022438"/>
    </source>
</evidence>
<evidence type="ECO:0000256" key="6">
    <source>
        <dbReference type="ARBA" id="ARBA00022801"/>
    </source>
</evidence>
<dbReference type="PROSITE" id="PS00631">
    <property type="entry name" value="CYTOSOL_AP"/>
    <property type="match status" value="1"/>
</dbReference>
<dbReference type="GO" id="GO:0070006">
    <property type="term" value="F:metalloaminopeptidase activity"/>
    <property type="evidence" value="ECO:0007669"/>
    <property type="project" value="InterPro"/>
</dbReference>
<evidence type="ECO:0000256" key="7">
    <source>
        <dbReference type="SAM" id="Coils"/>
    </source>
</evidence>
<dbReference type="PANTHER" id="PTHR11963">
    <property type="entry name" value="LEUCINE AMINOPEPTIDASE-RELATED"/>
    <property type="match status" value="1"/>
</dbReference>
<evidence type="ECO:0000313" key="9">
    <source>
        <dbReference type="EMBL" id="KAJ2927021.1"/>
    </source>
</evidence>
<dbReference type="GO" id="GO:0005737">
    <property type="term" value="C:cytoplasm"/>
    <property type="evidence" value="ECO:0007669"/>
    <property type="project" value="InterPro"/>
</dbReference>
<dbReference type="Gene3D" id="3.40.630.10">
    <property type="entry name" value="Zn peptidases"/>
    <property type="match status" value="1"/>
</dbReference>
<dbReference type="InterPro" id="IPR043472">
    <property type="entry name" value="Macro_dom-like"/>
</dbReference>
<name>A0A9W8MDY5_9AGAR</name>
<keyword evidence="10" id="KW-1185">Reference proteome</keyword>
<proteinExistence type="inferred from homology"/>
<keyword evidence="4" id="KW-0031">Aminopeptidase</keyword>
<evidence type="ECO:0000259" key="8">
    <source>
        <dbReference type="PROSITE" id="PS00631"/>
    </source>
</evidence>
<evidence type="ECO:0000313" key="10">
    <source>
        <dbReference type="Proteomes" id="UP001140091"/>
    </source>
</evidence>
<feature type="domain" description="Cytosol aminopeptidase" evidence="8">
    <location>
        <begin position="516"/>
        <end position="523"/>
    </location>
</feature>
<gene>
    <name evidence="9" type="ORF">H1R20_g10046</name>
</gene>
<dbReference type="OrthoDB" id="412814at2759"/>
<evidence type="ECO:0000256" key="3">
    <source>
        <dbReference type="ARBA" id="ARBA00009528"/>
    </source>
</evidence>
<keyword evidence="7" id="KW-0175">Coiled coil</keyword>
<dbReference type="InterPro" id="IPR011356">
    <property type="entry name" value="Leucine_aapep/pepB"/>
</dbReference>
<dbReference type="GO" id="GO:0030145">
    <property type="term" value="F:manganese ion binding"/>
    <property type="evidence" value="ECO:0007669"/>
    <property type="project" value="InterPro"/>
</dbReference>
<comment type="similarity">
    <text evidence="3">Belongs to the peptidase M17 family.</text>
</comment>
<dbReference type="GO" id="GO:0006508">
    <property type="term" value="P:proteolysis"/>
    <property type="evidence" value="ECO:0007669"/>
    <property type="project" value="UniProtKB-KW"/>
</dbReference>
<keyword evidence="6" id="KW-0378">Hydrolase</keyword>
<evidence type="ECO:0000256" key="2">
    <source>
        <dbReference type="ARBA" id="ARBA00001585"/>
    </source>
</evidence>
<comment type="catalytic activity">
    <reaction evidence="2">
        <text>Release of N-terminal proline from a peptide.</text>
        <dbReference type="EC" id="3.4.11.5"/>
    </reaction>
</comment>
<evidence type="ECO:0000256" key="1">
    <source>
        <dbReference type="ARBA" id="ARBA00000135"/>
    </source>
</evidence>
<dbReference type="Gene3D" id="3.40.220.10">
    <property type="entry name" value="Leucine Aminopeptidase, subunit E, domain 1"/>
    <property type="match status" value="1"/>
</dbReference>
<reference evidence="9" key="1">
    <citation type="submission" date="2022-06" db="EMBL/GenBank/DDBJ databases">
        <title>Genome Sequence of Candolleomyces eurysporus.</title>
        <authorList>
            <person name="Buettner E."/>
        </authorList>
    </citation>
    <scope>NUCLEOTIDE SEQUENCE</scope>
    <source>
        <strain evidence="9">VTCC 930004</strain>
    </source>
</reference>
<feature type="non-terminal residue" evidence="9">
    <location>
        <position position="1"/>
    </location>
</feature>
<dbReference type="Gene3D" id="3.80.10.10">
    <property type="entry name" value="Ribonuclease Inhibitor"/>
    <property type="match status" value="1"/>
</dbReference>
<dbReference type="InterPro" id="IPR008283">
    <property type="entry name" value="Peptidase_M17_N"/>
</dbReference>
<comment type="caution">
    <text evidence="9">The sequence shown here is derived from an EMBL/GenBank/DDBJ whole genome shotgun (WGS) entry which is preliminary data.</text>
</comment>
<dbReference type="PRINTS" id="PR00481">
    <property type="entry name" value="LAMNOPPTDASE"/>
</dbReference>
<feature type="coiled-coil region" evidence="7">
    <location>
        <begin position="62"/>
        <end position="96"/>
    </location>
</feature>
<evidence type="ECO:0000256" key="5">
    <source>
        <dbReference type="ARBA" id="ARBA00022670"/>
    </source>
</evidence>
<dbReference type="AlphaFoldDB" id="A0A9W8MDY5"/>
<sequence length="1065" mass="117889">MGEQANAQDLLGCRADPCGSSMVDGLLCRRCSQGAIAGLGESSLLSTTLASNAALIDAFQIIRDYSTELRELRGQLKEFEKENTMLRTELERSRSSGRSLVDVLVEFRNWQSGLNADYKAMEQSVFNIKQTGLIWLTSRPVWHPDGAQTGYIRFIALVVRFPGAESEKVSLDELSPTIVRSHNGILRCTIVSILSLIVPYDPQATGQSVAGVNPAQLWSLTPSGDKAPKAGTTRTFYNTPESKTTTISSIGEGFANKSAEVKRELVRKSVGSAVKELKAYEGVKEAVVDASLDPHAAAVAAHLALFKFTLKTSPTSPFDPRLTKPIPEKIAFSPIEASKEWDRGVVYAQAQNLARTLMEYPANMMTPTIFTERVKKEFEGVANVEIIVRDEAWAEQKGMNTFLSVTHGTSEPAKFLEIHYKGAPNKDDQPLAFVGKGITFDSGGISLKPGAGMKLMRADMGGAATVVSSALAIAKLQLPINLVVTTPLTENMPGPSATKPGDIVYAMNGKSVEVDNTDAEGRLVLSDAIWYTSTEFKPHTLIDVATLTGAMGIALGEVFSGVFSSSDELWQQLYEAGQIEHDRFWRMPLDDEYGPQIHSSNADLQNTGGRPAGSITAALFLKPHVNGLEAKDGEQPSIKWAHIDIAGTMEATRPGPYQEKGLTGRPVRITSFKPLISCLPSDLWRIEKGMLSKLRVLHPARTINPEDLKRYLTYYADRIREFHAEACVHELLSAEAFGALKLAANGKDGVLAPRITSLHWLGPSQVHGHPRALCNQIYPFFSLFMGPRISGLGFVVEPENSTQADCVRSSLEHHPELKRLDITLHCFDLGFPERLALEYLKIHPWNRLETLKISNVWHRTIPLVASLPRLVNLHLANLKEVPLPDTSHLNQVNRGFATLESLEITGDHLRNIVHFIQYLPVAANSRIRAFAVTAYDESTVTSRRQLIKLVKVHLNSSVLRRLKLAQQHVFAEEPMELDPDIRLDISPLYEYRNLVDLEVNLVEDVWPTPEEVTRQFPAFWPNISSLKLSVDPDILDHRLPRINHTHIMELLRACRSIRTLGLSYT</sequence>
<dbReference type="InterPro" id="IPR023042">
    <property type="entry name" value="Peptidase_M17_leu_NH2_pept"/>
</dbReference>
<dbReference type="SUPFAM" id="SSF52949">
    <property type="entry name" value="Macro domain-like"/>
    <property type="match status" value="1"/>
</dbReference>
<dbReference type="Pfam" id="PF02789">
    <property type="entry name" value="Peptidase_M17_N"/>
    <property type="match status" value="1"/>
</dbReference>
<dbReference type="Proteomes" id="UP001140091">
    <property type="component" value="Unassembled WGS sequence"/>
</dbReference>
<dbReference type="CDD" id="cd00433">
    <property type="entry name" value="Peptidase_M17"/>
    <property type="match status" value="1"/>
</dbReference>
<dbReference type="InterPro" id="IPR032675">
    <property type="entry name" value="LRR_dom_sf"/>
</dbReference>
<dbReference type="InterPro" id="IPR000819">
    <property type="entry name" value="Peptidase_M17_C"/>
</dbReference>
<protein>
    <recommendedName>
        <fullName evidence="8">Cytosol aminopeptidase domain-containing protein</fullName>
    </recommendedName>
</protein>
<dbReference type="PANTHER" id="PTHR11963:SF23">
    <property type="entry name" value="CYTOSOL AMINOPEPTIDASE"/>
    <property type="match status" value="1"/>
</dbReference>
<accession>A0A9W8MDY5</accession>
<dbReference type="EMBL" id="JANBPK010001039">
    <property type="protein sequence ID" value="KAJ2927021.1"/>
    <property type="molecule type" value="Genomic_DNA"/>
</dbReference>
<dbReference type="SUPFAM" id="SSF53187">
    <property type="entry name" value="Zn-dependent exopeptidases"/>
    <property type="match status" value="1"/>
</dbReference>
<organism evidence="9 10">
    <name type="scientific">Candolleomyces eurysporus</name>
    <dbReference type="NCBI Taxonomy" id="2828524"/>
    <lineage>
        <taxon>Eukaryota</taxon>
        <taxon>Fungi</taxon>
        <taxon>Dikarya</taxon>
        <taxon>Basidiomycota</taxon>
        <taxon>Agaricomycotina</taxon>
        <taxon>Agaricomycetes</taxon>
        <taxon>Agaricomycetidae</taxon>
        <taxon>Agaricales</taxon>
        <taxon>Agaricineae</taxon>
        <taxon>Psathyrellaceae</taxon>
        <taxon>Candolleomyces</taxon>
    </lineage>
</organism>
<dbReference type="HAMAP" id="MF_00181">
    <property type="entry name" value="Cytosol_peptidase_M17"/>
    <property type="match status" value="1"/>
</dbReference>
<keyword evidence="5" id="KW-0645">Protease</keyword>
<dbReference type="Pfam" id="PF00883">
    <property type="entry name" value="Peptidase_M17"/>
    <property type="match status" value="1"/>
</dbReference>